<comment type="caution">
    <text evidence="2">The sequence shown here is derived from an EMBL/GenBank/DDBJ whole genome shotgun (WGS) entry which is preliminary data.</text>
</comment>
<proteinExistence type="predicted"/>
<name>A0A0W0W3C4_9GAMM</name>
<dbReference type="OrthoDB" id="9789144at2"/>
<reference evidence="2 3" key="1">
    <citation type="submission" date="2015-11" db="EMBL/GenBank/DDBJ databases">
        <title>Genomic analysis of 38 Legionella species identifies large and diverse effector repertoires.</title>
        <authorList>
            <person name="Burstein D."/>
            <person name="Amaro F."/>
            <person name="Zusman T."/>
            <person name="Lifshitz Z."/>
            <person name="Cohen O."/>
            <person name="Gilbert J.A."/>
            <person name="Pupko T."/>
            <person name="Shuman H.A."/>
            <person name="Segal G."/>
        </authorList>
    </citation>
    <scope>NUCLEOTIDE SEQUENCE [LARGE SCALE GENOMIC DNA]</scope>
    <source>
        <strain evidence="2 3">Bercovier 4</strain>
    </source>
</reference>
<dbReference type="Gene3D" id="1.10.530.10">
    <property type="match status" value="1"/>
</dbReference>
<dbReference type="STRING" id="454.Lisr_1051"/>
<keyword evidence="3" id="KW-1185">Reference proteome</keyword>
<evidence type="ECO:0000259" key="1">
    <source>
        <dbReference type="Pfam" id="PF19489"/>
    </source>
</evidence>
<evidence type="ECO:0000313" key="2">
    <source>
        <dbReference type="EMBL" id="KTD26840.1"/>
    </source>
</evidence>
<dbReference type="Pfam" id="PF19489">
    <property type="entry name" value="SLT_4"/>
    <property type="match status" value="1"/>
</dbReference>
<dbReference type="RefSeq" id="WP_058501412.1">
    <property type="nucleotide sequence ID" value="NZ_CAAAJA010000001.1"/>
</dbReference>
<dbReference type="SUPFAM" id="SSF53955">
    <property type="entry name" value="Lysozyme-like"/>
    <property type="match status" value="1"/>
</dbReference>
<evidence type="ECO:0000313" key="3">
    <source>
        <dbReference type="Proteomes" id="UP000054761"/>
    </source>
</evidence>
<gene>
    <name evidence="2" type="ORF">Lisr_1051</name>
</gene>
<dbReference type="EMBL" id="LNYH01000052">
    <property type="protein sequence ID" value="KTD26840.1"/>
    <property type="molecule type" value="Genomic_DNA"/>
</dbReference>
<protein>
    <submittedName>
        <fullName evidence="2">Transcriptional regulator</fullName>
    </submittedName>
</protein>
<dbReference type="InterPro" id="IPR023346">
    <property type="entry name" value="Lysozyme-like_dom_sf"/>
</dbReference>
<accession>A0A0W0W3C4</accession>
<sequence length="197" mass="23117">MQKITLLVLVCMQLAACVKTPPNDVNNICKIFAQYPKWHAETRAVERRWKVPVSVQMAIIHQESKFNGRAKPPRTKLLWIIPWKRPSTAYGYSQALHSTWKLYKKSEGGYWVSRDDFGDAADFIGWYAHQAHMRTGIPKNDAYKLYLAYHEGIGGYQRKTYLKKPWLIAVARKVKAKSQFYERQLTSCKVSRRFWFK</sequence>
<dbReference type="CDD" id="cd00442">
    <property type="entry name" value="Lyz-like"/>
    <property type="match status" value="1"/>
</dbReference>
<dbReference type="AlphaFoldDB" id="A0A0W0W3C4"/>
<organism evidence="2 3">
    <name type="scientific">Legionella israelensis</name>
    <dbReference type="NCBI Taxonomy" id="454"/>
    <lineage>
        <taxon>Bacteria</taxon>
        <taxon>Pseudomonadati</taxon>
        <taxon>Pseudomonadota</taxon>
        <taxon>Gammaproteobacteria</taxon>
        <taxon>Legionellales</taxon>
        <taxon>Legionellaceae</taxon>
        <taxon>Legionella</taxon>
    </lineage>
</organism>
<feature type="domain" description="Transglycosylase SLT" evidence="1">
    <location>
        <begin position="6"/>
        <end position="188"/>
    </location>
</feature>
<dbReference type="InterPro" id="IPR045795">
    <property type="entry name" value="SLT_4"/>
</dbReference>
<dbReference type="Proteomes" id="UP000054761">
    <property type="component" value="Unassembled WGS sequence"/>
</dbReference>
<dbReference type="PATRIC" id="fig|454.4.peg.1131"/>